<gene>
    <name evidence="1" type="ORF">ACAOBT_LOCUS11652</name>
</gene>
<sequence>MICLRNNHIRFLKFNIIFRRKLILGIEYWLLLGYQRIPTREFAKNLRKRIYKDQVPLFKAPKKEKYEEMEIGFFHTSPD</sequence>
<dbReference type="Proteomes" id="UP001152888">
    <property type="component" value="Unassembled WGS sequence"/>
</dbReference>
<reference evidence="1" key="1">
    <citation type="submission" date="2022-03" db="EMBL/GenBank/DDBJ databases">
        <authorList>
            <person name="Sayadi A."/>
        </authorList>
    </citation>
    <scope>NUCLEOTIDE SEQUENCE</scope>
</reference>
<organism evidence="1 2">
    <name type="scientific">Acanthoscelides obtectus</name>
    <name type="common">Bean weevil</name>
    <name type="synonym">Bruchus obtectus</name>
    <dbReference type="NCBI Taxonomy" id="200917"/>
    <lineage>
        <taxon>Eukaryota</taxon>
        <taxon>Metazoa</taxon>
        <taxon>Ecdysozoa</taxon>
        <taxon>Arthropoda</taxon>
        <taxon>Hexapoda</taxon>
        <taxon>Insecta</taxon>
        <taxon>Pterygota</taxon>
        <taxon>Neoptera</taxon>
        <taxon>Endopterygota</taxon>
        <taxon>Coleoptera</taxon>
        <taxon>Polyphaga</taxon>
        <taxon>Cucujiformia</taxon>
        <taxon>Chrysomeloidea</taxon>
        <taxon>Chrysomelidae</taxon>
        <taxon>Bruchinae</taxon>
        <taxon>Bruchini</taxon>
        <taxon>Acanthoscelides</taxon>
    </lineage>
</organism>
<accession>A0A9P0KP98</accession>
<protein>
    <submittedName>
        <fullName evidence="1">Uncharacterized protein</fullName>
    </submittedName>
</protein>
<evidence type="ECO:0000313" key="2">
    <source>
        <dbReference type="Proteomes" id="UP001152888"/>
    </source>
</evidence>
<comment type="caution">
    <text evidence="1">The sequence shown here is derived from an EMBL/GenBank/DDBJ whole genome shotgun (WGS) entry which is preliminary data.</text>
</comment>
<evidence type="ECO:0000313" key="1">
    <source>
        <dbReference type="EMBL" id="CAH1975550.1"/>
    </source>
</evidence>
<dbReference type="OrthoDB" id="8190933at2759"/>
<proteinExistence type="predicted"/>
<dbReference type="EMBL" id="CAKOFQ010006837">
    <property type="protein sequence ID" value="CAH1975550.1"/>
    <property type="molecule type" value="Genomic_DNA"/>
</dbReference>
<keyword evidence="2" id="KW-1185">Reference proteome</keyword>
<name>A0A9P0KP98_ACAOB</name>
<dbReference type="AlphaFoldDB" id="A0A9P0KP98"/>